<name>A0A1F6WQI7_9BACT</name>
<feature type="transmembrane region" description="Helical" evidence="1">
    <location>
        <begin position="7"/>
        <end position="28"/>
    </location>
</feature>
<organism evidence="2 3">
    <name type="scientific">Candidatus Nomurabacteria bacterium RIFCSPLOWO2_01_FULL_36_10b</name>
    <dbReference type="NCBI Taxonomy" id="1801766"/>
    <lineage>
        <taxon>Bacteria</taxon>
        <taxon>Candidatus Nomuraibacteriota</taxon>
    </lineage>
</organism>
<dbReference type="Proteomes" id="UP000179448">
    <property type="component" value="Unassembled WGS sequence"/>
</dbReference>
<keyword evidence="1" id="KW-0812">Transmembrane</keyword>
<evidence type="ECO:0000256" key="1">
    <source>
        <dbReference type="SAM" id="Phobius"/>
    </source>
</evidence>
<keyword evidence="1" id="KW-1133">Transmembrane helix</keyword>
<proteinExistence type="predicted"/>
<protein>
    <recommendedName>
        <fullName evidence="4">DUF916 domain-containing protein</fullName>
    </recommendedName>
</protein>
<evidence type="ECO:0008006" key="4">
    <source>
        <dbReference type="Google" id="ProtNLM"/>
    </source>
</evidence>
<gene>
    <name evidence="2" type="ORF">A2997_02155</name>
</gene>
<dbReference type="AlphaFoldDB" id="A0A1F6WQI7"/>
<evidence type="ECO:0000313" key="2">
    <source>
        <dbReference type="EMBL" id="OGI84141.1"/>
    </source>
</evidence>
<dbReference type="STRING" id="1801766.A2997_02155"/>
<comment type="caution">
    <text evidence="2">The sequence shown here is derived from an EMBL/GenBank/DDBJ whole genome shotgun (WGS) entry which is preliminary data.</text>
</comment>
<feature type="transmembrane region" description="Helical" evidence="1">
    <location>
        <begin position="303"/>
        <end position="324"/>
    </location>
</feature>
<sequence length="389" mass="43824">MSSVSSQYRFIFIVVFIIIVAFFIPSYYSVHALTISPARVEFKTDPGTRIDSKFTLINEQEEAKTFYISYENFDAKGETGTPNFINDHTGLANWISSPLSSVTLNGKESRNYTFSITVPKNAEPGGYFSAIFLSTVPPSTSEEGAQVSIGAKVGMLILLTVNGDINEDGGITEFDTVQNRRFYTSLPVDMTYRFRNDGNDRIQPKGDIVIKNMVGIKSARINANIAEGNILPKSARRFNVTWAKRDKETVINDTGSFIHRLKRSVNIEWHNFAFGRYSANLNLEYGTHGQSATATTHFFVLPWHLLLIVLILLIIIVFGMKHALRAYNRSLMKKLERQMGIENVRSFVAQSRNGHENSENDNDVRKLVPNVHHAVQPPPHRPPKRHANS</sequence>
<accession>A0A1F6WQI7</accession>
<reference evidence="2 3" key="1">
    <citation type="journal article" date="2016" name="Nat. Commun.">
        <title>Thousands of microbial genomes shed light on interconnected biogeochemical processes in an aquifer system.</title>
        <authorList>
            <person name="Anantharaman K."/>
            <person name="Brown C.T."/>
            <person name="Hug L.A."/>
            <person name="Sharon I."/>
            <person name="Castelle C.J."/>
            <person name="Probst A.J."/>
            <person name="Thomas B.C."/>
            <person name="Singh A."/>
            <person name="Wilkins M.J."/>
            <person name="Karaoz U."/>
            <person name="Brodie E.L."/>
            <person name="Williams K.H."/>
            <person name="Hubbard S.S."/>
            <person name="Banfield J.F."/>
        </authorList>
    </citation>
    <scope>NUCLEOTIDE SEQUENCE [LARGE SCALE GENOMIC DNA]</scope>
</reference>
<dbReference type="EMBL" id="MFUQ01000002">
    <property type="protein sequence ID" value="OGI84141.1"/>
    <property type="molecule type" value="Genomic_DNA"/>
</dbReference>
<evidence type="ECO:0000313" key="3">
    <source>
        <dbReference type="Proteomes" id="UP000179448"/>
    </source>
</evidence>
<keyword evidence="1" id="KW-0472">Membrane</keyword>